<accession>A0A699YMN2</accession>
<proteinExistence type="predicted"/>
<feature type="non-terminal residue" evidence="2">
    <location>
        <position position="1"/>
    </location>
</feature>
<sequence>PIITHIFSHSTTTTAAACQQPAVVPICQLGDADSLQPAQPGAHLQPRPYWGRQPADQPAALPPGPRG</sequence>
<name>A0A699YMN2_HAELA</name>
<reference evidence="2 3" key="1">
    <citation type="submission" date="2020-02" db="EMBL/GenBank/DDBJ databases">
        <title>Draft genome sequence of Haematococcus lacustris strain NIES-144.</title>
        <authorList>
            <person name="Morimoto D."/>
            <person name="Nakagawa S."/>
            <person name="Yoshida T."/>
            <person name="Sawayama S."/>
        </authorList>
    </citation>
    <scope>NUCLEOTIDE SEQUENCE [LARGE SCALE GENOMIC DNA]</scope>
    <source>
        <strain evidence="2 3">NIES-144</strain>
    </source>
</reference>
<comment type="caution">
    <text evidence="2">The sequence shown here is derived from an EMBL/GenBank/DDBJ whole genome shotgun (WGS) entry which is preliminary data.</text>
</comment>
<evidence type="ECO:0000313" key="3">
    <source>
        <dbReference type="Proteomes" id="UP000485058"/>
    </source>
</evidence>
<dbReference type="EMBL" id="BLLF01000137">
    <property type="protein sequence ID" value="GFH08094.1"/>
    <property type="molecule type" value="Genomic_DNA"/>
</dbReference>
<keyword evidence="3" id="KW-1185">Reference proteome</keyword>
<feature type="region of interest" description="Disordered" evidence="1">
    <location>
        <begin position="32"/>
        <end position="67"/>
    </location>
</feature>
<gene>
    <name evidence="2" type="ORF">HaLaN_03005</name>
</gene>
<protein>
    <submittedName>
        <fullName evidence="2">Uncharacterized protein</fullName>
    </submittedName>
</protein>
<evidence type="ECO:0000313" key="2">
    <source>
        <dbReference type="EMBL" id="GFH08094.1"/>
    </source>
</evidence>
<dbReference type="Proteomes" id="UP000485058">
    <property type="component" value="Unassembled WGS sequence"/>
</dbReference>
<organism evidence="2 3">
    <name type="scientific">Haematococcus lacustris</name>
    <name type="common">Green alga</name>
    <name type="synonym">Haematococcus pluvialis</name>
    <dbReference type="NCBI Taxonomy" id="44745"/>
    <lineage>
        <taxon>Eukaryota</taxon>
        <taxon>Viridiplantae</taxon>
        <taxon>Chlorophyta</taxon>
        <taxon>core chlorophytes</taxon>
        <taxon>Chlorophyceae</taxon>
        <taxon>CS clade</taxon>
        <taxon>Chlamydomonadales</taxon>
        <taxon>Haematococcaceae</taxon>
        <taxon>Haematococcus</taxon>
    </lineage>
</organism>
<evidence type="ECO:0000256" key="1">
    <source>
        <dbReference type="SAM" id="MobiDB-lite"/>
    </source>
</evidence>
<dbReference type="AlphaFoldDB" id="A0A699YMN2"/>